<evidence type="ECO:0000313" key="2">
    <source>
        <dbReference type="Proteomes" id="UP000516705"/>
    </source>
</evidence>
<protein>
    <submittedName>
        <fullName evidence="1">Uncharacterized protein</fullName>
    </submittedName>
</protein>
<reference evidence="1 2" key="1">
    <citation type="journal article" date="2020" name="Microbiol. Resour. Announc.">
        <title>Complete Genome Sequence of Streptococcus salivarius DB-B5, a Novel Probiotic Candidate Isolated from the Supragingival Plaque of a Healthy Female Subject.</title>
        <authorList>
            <person name="Fields F.R."/>
            <person name="Li X."/>
            <person name="Navarre W.W."/>
            <person name="Naito M."/>
        </authorList>
    </citation>
    <scope>NUCLEOTIDE SEQUENCE [LARGE SCALE GENOMIC DNA]</scope>
    <source>
        <strain evidence="1 2">DB-B5</strain>
    </source>
</reference>
<accession>A0A7L6WMH9</accession>
<gene>
    <name evidence="1" type="ORF">HRE60_08370</name>
</gene>
<name>A0A7L6WMH9_STRSL</name>
<dbReference type="AlphaFoldDB" id="A0A7L6WMH9"/>
<sequence length="85" mass="9190">MYTAKVAIEYGKITDGFFKAGLVPKEVGPGGGMIAFLPKGVSLTGAVMSSSEKADDQSDKTKERLWVGQQLNGTTDDSYFFYKVD</sequence>
<dbReference type="Proteomes" id="UP000516705">
    <property type="component" value="Chromosome"/>
</dbReference>
<organism evidence="1 2">
    <name type="scientific">Streptococcus salivarius</name>
    <dbReference type="NCBI Taxonomy" id="1304"/>
    <lineage>
        <taxon>Bacteria</taxon>
        <taxon>Bacillati</taxon>
        <taxon>Bacillota</taxon>
        <taxon>Bacilli</taxon>
        <taxon>Lactobacillales</taxon>
        <taxon>Streptococcaceae</taxon>
        <taxon>Streptococcus</taxon>
    </lineage>
</organism>
<evidence type="ECO:0000313" key="1">
    <source>
        <dbReference type="EMBL" id="QMI51679.1"/>
    </source>
</evidence>
<dbReference type="EMBL" id="CP054153">
    <property type="protein sequence ID" value="QMI51679.1"/>
    <property type="molecule type" value="Genomic_DNA"/>
</dbReference>
<proteinExistence type="predicted"/>